<feature type="domain" description="PoNi C-terminal" evidence="1">
    <location>
        <begin position="145"/>
        <end position="230"/>
    </location>
</feature>
<dbReference type="SUPFAM" id="SSF140731">
    <property type="entry name" value="PA2201 C-terminal domain-like"/>
    <property type="match status" value="1"/>
</dbReference>
<dbReference type="EMBL" id="AFQE01000043">
    <property type="protein sequence ID" value="EGQ77557.1"/>
    <property type="molecule type" value="Genomic_DNA"/>
</dbReference>
<dbReference type="Gene3D" id="1.10.3920.10">
    <property type="entry name" value="PA2201 C-terminal domain-like"/>
    <property type="match status" value="1"/>
</dbReference>
<dbReference type="Proteomes" id="UP000004982">
    <property type="component" value="Unassembled WGS sequence"/>
</dbReference>
<sequence length="248" mass="29078">MKIFKNNSNSNNLELRNSYGLAAFTKMDYVKSSYTAGESIGKLPGMLDEIIDILEVSTKFWQQNKAELNEIGYYTSPMPWFYVEYYLNTLYLIALCYLLQREDLLPRLLEVILANAEDGLEPDSTIEDFFYYRFKDRPDPDYVQMNDHVVLISDAIREKDKAEKLAILNAYLKDWYHEMVGMSDLEYQSHLDPEQNGYCGYWAFEAAAIAYLDDLDDTELRQSPYYPKDMVDWAREQKRKREGKGQAD</sequence>
<proteinExistence type="predicted"/>
<accession>A0AA36UL44</accession>
<dbReference type="AlphaFoldDB" id="A0AA36UL44"/>
<gene>
    <name evidence="2" type="ORF">HMPREF9418_0916</name>
</gene>
<dbReference type="InterPro" id="IPR028983">
    <property type="entry name" value="PA2201-like_C"/>
</dbReference>
<protein>
    <submittedName>
        <fullName evidence="2">Protein of hypothetical function DUF1911</fullName>
    </submittedName>
</protein>
<reference evidence="2 3" key="1">
    <citation type="submission" date="2011-05" db="EMBL/GenBank/DDBJ databases">
        <authorList>
            <person name="Muzny D."/>
            <person name="Qin X."/>
            <person name="Deng J."/>
            <person name="Jiang H."/>
            <person name="Liu Y."/>
            <person name="Qu J."/>
            <person name="Song X.-Z."/>
            <person name="Zhang L."/>
            <person name="Thornton R."/>
            <person name="Coyle M."/>
            <person name="Francisco L."/>
            <person name="Jackson L."/>
            <person name="Javaid M."/>
            <person name="Korchina V."/>
            <person name="Kovar C."/>
            <person name="Mata R."/>
            <person name="Mathew T."/>
            <person name="Ngo R."/>
            <person name="Nguyen L."/>
            <person name="Nguyen N."/>
            <person name="Okwuonu G."/>
            <person name="Ongeri F."/>
            <person name="Pham C."/>
            <person name="Simmons D."/>
            <person name="Wilczek-Boney K."/>
            <person name="Hale W."/>
            <person name="Jakkamsetti A."/>
            <person name="Pham P."/>
            <person name="Ruth R."/>
            <person name="San Lucas F."/>
            <person name="Warren J."/>
            <person name="Zhang J."/>
            <person name="Zhao Z."/>
            <person name="Zhou C."/>
            <person name="Zhu D."/>
            <person name="Lee S."/>
            <person name="Bess C."/>
            <person name="Blankenburg K."/>
            <person name="Forbes L."/>
            <person name="Fu Q."/>
            <person name="Gubbala S."/>
            <person name="Hirani K."/>
            <person name="Jayaseelan J.C."/>
            <person name="Lara F."/>
            <person name="Munidasa M."/>
            <person name="Palculict T."/>
            <person name="Patil S."/>
            <person name="Pu L.-L."/>
            <person name="Saada N."/>
            <person name="Tang L."/>
            <person name="Weissenberger G."/>
            <person name="Zhu Y."/>
            <person name="Hemphill L."/>
            <person name="Shang Y."/>
            <person name="Youmans B."/>
            <person name="Ayvaz T."/>
            <person name="Ross M."/>
            <person name="Santibanez J."/>
            <person name="Aqrawi P."/>
            <person name="Gross S."/>
            <person name="Joshi V."/>
            <person name="Fowler G."/>
            <person name="Nazareth L."/>
            <person name="Reid J."/>
            <person name="Worley K."/>
            <person name="Petrosino J."/>
            <person name="Highlander S."/>
            <person name="Gibbs R."/>
        </authorList>
    </citation>
    <scope>NUCLEOTIDE SEQUENCE [LARGE SCALE GENOMIC DNA]</scope>
    <source>
        <strain evidence="2 3">ATCC 33926</strain>
    </source>
</reference>
<comment type="caution">
    <text evidence="2">The sequence shown here is derived from an EMBL/GenBank/DDBJ whole genome shotgun (WGS) entry which is preliminary data.</text>
</comment>
<dbReference type="Pfam" id="PF08929">
    <property type="entry name" value="PoNi_C"/>
    <property type="match status" value="1"/>
</dbReference>
<evidence type="ECO:0000313" key="2">
    <source>
        <dbReference type="EMBL" id="EGQ77557.1"/>
    </source>
</evidence>
<organism evidence="2 3">
    <name type="scientific">Neisseria macacae ATCC 33926</name>
    <dbReference type="NCBI Taxonomy" id="997348"/>
    <lineage>
        <taxon>Bacteria</taxon>
        <taxon>Pseudomonadati</taxon>
        <taxon>Pseudomonadota</taxon>
        <taxon>Betaproteobacteria</taxon>
        <taxon>Neisseriales</taxon>
        <taxon>Neisseriaceae</taxon>
        <taxon>Neisseria</taxon>
    </lineage>
</organism>
<name>A0AA36UL44_9NEIS</name>
<evidence type="ECO:0000313" key="3">
    <source>
        <dbReference type="Proteomes" id="UP000004982"/>
    </source>
</evidence>
<evidence type="ECO:0000259" key="1">
    <source>
        <dbReference type="Pfam" id="PF08929"/>
    </source>
</evidence>
<dbReference type="InterPro" id="IPR015025">
    <property type="entry name" value="PoNi_C"/>
</dbReference>